<dbReference type="EMBL" id="FUYS01000006">
    <property type="protein sequence ID" value="SKB70113.1"/>
    <property type="molecule type" value="Genomic_DNA"/>
</dbReference>
<proteinExistence type="predicted"/>
<feature type="transmembrane region" description="Helical" evidence="1">
    <location>
        <begin position="171"/>
        <end position="188"/>
    </location>
</feature>
<dbReference type="RefSeq" id="WP_079717436.1">
    <property type="nucleotide sequence ID" value="NZ_FUYS01000006.1"/>
</dbReference>
<evidence type="ECO:0000256" key="1">
    <source>
        <dbReference type="SAM" id="Phobius"/>
    </source>
</evidence>
<name>A0A1T5DF09_9SPHI</name>
<evidence type="ECO:0000313" key="2">
    <source>
        <dbReference type="EMBL" id="SKB70113.1"/>
    </source>
</evidence>
<gene>
    <name evidence="2" type="ORF">SAMN05660226_02765</name>
</gene>
<feature type="transmembrane region" description="Helical" evidence="1">
    <location>
        <begin position="101"/>
        <end position="121"/>
    </location>
</feature>
<dbReference type="Proteomes" id="UP000190541">
    <property type="component" value="Unassembled WGS sequence"/>
</dbReference>
<keyword evidence="1" id="KW-1133">Transmembrane helix</keyword>
<sequence>MQDFGVYFELGLQHILDLSGYDHILFVIALCCTYFMKDWRKVVVLVTAFTVGHSLTLALSVFNLIRVNTELIEFLIPVTIVITAFSNVVKKRRRASSTDWLTYGYALFFGLIHGLGFSNYLRSLLGKESSITWPLFAFNVGLEIGQLAIVFVVLVVSFIATSIFSVSRRDWTFFLSAAIFGIALVMALERV</sequence>
<dbReference type="AlphaFoldDB" id="A0A1T5DF09"/>
<reference evidence="2 3" key="1">
    <citation type="submission" date="2017-02" db="EMBL/GenBank/DDBJ databases">
        <authorList>
            <person name="Peterson S.W."/>
        </authorList>
    </citation>
    <scope>NUCLEOTIDE SEQUENCE [LARGE SCALE GENOMIC DNA]</scope>
    <source>
        <strain evidence="2 3">DSM 22899</strain>
    </source>
</reference>
<feature type="transmembrane region" description="Helical" evidence="1">
    <location>
        <begin position="71"/>
        <end position="89"/>
    </location>
</feature>
<organism evidence="2 3">
    <name type="scientific">Parapedobacter luteus</name>
    <dbReference type="NCBI Taxonomy" id="623280"/>
    <lineage>
        <taxon>Bacteria</taxon>
        <taxon>Pseudomonadati</taxon>
        <taxon>Bacteroidota</taxon>
        <taxon>Sphingobacteriia</taxon>
        <taxon>Sphingobacteriales</taxon>
        <taxon>Sphingobacteriaceae</taxon>
        <taxon>Parapedobacter</taxon>
    </lineage>
</organism>
<feature type="transmembrane region" description="Helical" evidence="1">
    <location>
        <begin position="43"/>
        <end position="65"/>
    </location>
</feature>
<dbReference type="InterPro" id="IPR032809">
    <property type="entry name" value="Put_HupE_UreJ"/>
</dbReference>
<keyword evidence="1" id="KW-0472">Membrane</keyword>
<protein>
    <submittedName>
        <fullName evidence="2">HupE / UreJ protein</fullName>
    </submittedName>
</protein>
<feature type="transmembrane region" description="Helical" evidence="1">
    <location>
        <begin position="20"/>
        <end position="36"/>
    </location>
</feature>
<keyword evidence="3" id="KW-1185">Reference proteome</keyword>
<dbReference type="STRING" id="623280.SAMN05660226_02765"/>
<dbReference type="OrthoDB" id="9808870at2"/>
<dbReference type="Pfam" id="PF13795">
    <property type="entry name" value="HupE_UreJ_2"/>
    <property type="match status" value="1"/>
</dbReference>
<evidence type="ECO:0000313" key="3">
    <source>
        <dbReference type="Proteomes" id="UP000190541"/>
    </source>
</evidence>
<feature type="transmembrane region" description="Helical" evidence="1">
    <location>
        <begin position="133"/>
        <end position="159"/>
    </location>
</feature>
<keyword evidence="1" id="KW-0812">Transmembrane</keyword>
<accession>A0A1T5DF09</accession>